<protein>
    <submittedName>
        <fullName evidence="1">Uncharacterized protein</fullName>
    </submittedName>
</protein>
<organism evidence="1 2">
    <name type="scientific">Phytophthora aleatoria</name>
    <dbReference type="NCBI Taxonomy" id="2496075"/>
    <lineage>
        <taxon>Eukaryota</taxon>
        <taxon>Sar</taxon>
        <taxon>Stramenopiles</taxon>
        <taxon>Oomycota</taxon>
        <taxon>Peronosporomycetes</taxon>
        <taxon>Peronosporales</taxon>
        <taxon>Peronosporaceae</taxon>
        <taxon>Phytophthora</taxon>
    </lineage>
</organism>
<dbReference type="Proteomes" id="UP000709295">
    <property type="component" value="Unassembled WGS sequence"/>
</dbReference>
<dbReference type="EMBL" id="JAENGY010000834">
    <property type="protein sequence ID" value="KAG6955975.1"/>
    <property type="molecule type" value="Genomic_DNA"/>
</dbReference>
<name>A0A8J5ILM1_9STRA</name>
<gene>
    <name evidence="1" type="ORF">JG688_00011655</name>
</gene>
<accession>A0A8J5ILM1</accession>
<dbReference type="AlphaFoldDB" id="A0A8J5ILM1"/>
<proteinExistence type="predicted"/>
<comment type="caution">
    <text evidence="1">The sequence shown here is derived from an EMBL/GenBank/DDBJ whole genome shotgun (WGS) entry which is preliminary data.</text>
</comment>
<sequence length="115" mass="13232">MATHKAISDSTQLCSIHPECVLFVQRWKTSDEYYPCLVLIYIGAEPRTYEEWTDPIDTYDKVKALATSGLLTSIQIINRDLVEWPEELRKISRQCKIHGHLSSTVKKTNSNAMFN</sequence>
<evidence type="ECO:0000313" key="1">
    <source>
        <dbReference type="EMBL" id="KAG6955975.1"/>
    </source>
</evidence>
<keyword evidence="2" id="KW-1185">Reference proteome</keyword>
<evidence type="ECO:0000313" key="2">
    <source>
        <dbReference type="Proteomes" id="UP000709295"/>
    </source>
</evidence>
<reference evidence="1" key="1">
    <citation type="submission" date="2021-01" db="EMBL/GenBank/DDBJ databases">
        <title>Phytophthora aleatoria, a newly-described species from Pinus radiata is distinct from Phytophthora cactorum isolates based on comparative genomics.</title>
        <authorList>
            <person name="Mcdougal R."/>
            <person name="Panda P."/>
            <person name="Williams N."/>
            <person name="Studholme D.J."/>
        </authorList>
    </citation>
    <scope>NUCLEOTIDE SEQUENCE</scope>
    <source>
        <strain evidence="1">NZFS 4037</strain>
    </source>
</reference>